<dbReference type="PANTHER" id="PTHR30246">
    <property type="entry name" value="2-KETO-3-DEOXY-6-PHOSPHOGLUCONATE ALDOLASE"/>
    <property type="match status" value="1"/>
</dbReference>
<keyword evidence="7" id="KW-1185">Reference proteome</keyword>
<evidence type="ECO:0000256" key="4">
    <source>
        <dbReference type="ARBA" id="ARBA00023239"/>
    </source>
</evidence>
<evidence type="ECO:0000313" key="6">
    <source>
        <dbReference type="EMBL" id="ACZ00609.1"/>
    </source>
</evidence>
<gene>
    <name evidence="6" type="ordered locus">Smon_0116</name>
</gene>
<dbReference type="SUPFAM" id="SSF51569">
    <property type="entry name" value="Aldolase"/>
    <property type="match status" value="1"/>
</dbReference>
<dbReference type="Proteomes" id="UP000002072">
    <property type="component" value="Chromosome"/>
</dbReference>
<evidence type="ECO:0000313" key="7">
    <source>
        <dbReference type="Proteomes" id="UP000002072"/>
    </source>
</evidence>
<dbReference type="eggNOG" id="COG0800">
    <property type="taxonomic scope" value="Bacteria"/>
</dbReference>
<comment type="similarity">
    <text evidence="2">Belongs to the KHG/KDPG aldolase family.</text>
</comment>
<dbReference type="Gene3D" id="3.20.20.70">
    <property type="entry name" value="Aldolase class I"/>
    <property type="match status" value="1"/>
</dbReference>
<comment type="pathway">
    <text evidence="1">Carbohydrate acid metabolism.</text>
</comment>
<proteinExistence type="inferred from homology"/>
<dbReference type="AlphaFoldDB" id="D1AWD3"/>
<dbReference type="KEGG" id="smf:Smon_0116"/>
<comment type="subunit">
    <text evidence="3">Homotrimer.</text>
</comment>
<dbReference type="STRING" id="519441.Smon_0116"/>
<dbReference type="CDD" id="cd00452">
    <property type="entry name" value="KDPG_aldolase"/>
    <property type="match status" value="1"/>
</dbReference>
<protein>
    <submittedName>
        <fullName evidence="6">2-dehydro-3-deoxyphosphogluconate aldolase/4-hydroxy-2-oxoglutarate aldolase</fullName>
    </submittedName>
</protein>
<keyword evidence="4" id="KW-0456">Lyase</keyword>
<dbReference type="GO" id="GO:0016829">
    <property type="term" value="F:lyase activity"/>
    <property type="evidence" value="ECO:0007669"/>
    <property type="project" value="UniProtKB-KW"/>
</dbReference>
<dbReference type="HOGENOM" id="CLU_077795_2_0_0"/>
<evidence type="ECO:0000256" key="5">
    <source>
        <dbReference type="ARBA" id="ARBA00023277"/>
    </source>
</evidence>
<sequence>MNLLKIRNRGNFMKDEILKIVEKEKLVAVIRGKDDEDAYLISKKVIEGGIKIIELTFSTPFVENTIERLSKENIDGVIIGAGTVLDDITARIAIMKGAKFIVSPHLDIEISKICNRYNVAYLPGCMSVTEIVKAMESGVDVVKLFPGDLLGPSFIKNIKGPLPYAKMMPSGGVSIDNMDKWLEAGAYALGIGSALTRYISTKGYDSVKEETEKFYKKYNEVIDNLNN</sequence>
<dbReference type="NCBIfam" id="NF005119">
    <property type="entry name" value="PRK06552.1"/>
    <property type="match status" value="1"/>
</dbReference>
<dbReference type="EMBL" id="CP001779">
    <property type="protein sequence ID" value="ACZ00609.1"/>
    <property type="molecule type" value="Genomic_DNA"/>
</dbReference>
<evidence type="ECO:0000256" key="2">
    <source>
        <dbReference type="ARBA" id="ARBA00006906"/>
    </source>
</evidence>
<dbReference type="NCBIfam" id="TIGR01182">
    <property type="entry name" value="eda"/>
    <property type="match status" value="1"/>
</dbReference>
<dbReference type="Pfam" id="PF01081">
    <property type="entry name" value="Aldolase"/>
    <property type="match status" value="1"/>
</dbReference>
<organism evidence="6 7">
    <name type="scientific">Streptobacillus moniliformis (strain ATCC 14647 / DSM 12112 / NCTC 10651 / 9901)</name>
    <dbReference type="NCBI Taxonomy" id="519441"/>
    <lineage>
        <taxon>Bacteria</taxon>
        <taxon>Fusobacteriati</taxon>
        <taxon>Fusobacteriota</taxon>
        <taxon>Fusobacteriia</taxon>
        <taxon>Fusobacteriales</taxon>
        <taxon>Leptotrichiaceae</taxon>
        <taxon>Streptobacillus</taxon>
    </lineage>
</organism>
<dbReference type="InterPro" id="IPR000887">
    <property type="entry name" value="Aldlse_KDPG_KHG"/>
</dbReference>
<reference evidence="6 7" key="1">
    <citation type="journal article" date="2009" name="Stand. Genomic Sci.">
        <title>Complete genome sequence of Streptobacillus moniliformis type strain (9901T).</title>
        <authorList>
            <person name="Nolan M."/>
            <person name="Gronow S."/>
            <person name="Lapidus A."/>
            <person name="Ivanova N."/>
            <person name="Copeland A."/>
            <person name="Lucas S."/>
            <person name="Del Rio T.G."/>
            <person name="Chen F."/>
            <person name="Tice H."/>
            <person name="Pitluck S."/>
            <person name="Cheng J.F."/>
            <person name="Sims D."/>
            <person name="Meincke L."/>
            <person name="Bruce D."/>
            <person name="Goodwin L."/>
            <person name="Brettin T."/>
            <person name="Han C."/>
            <person name="Detter J.C."/>
            <person name="Ovchinikova G."/>
            <person name="Pati A."/>
            <person name="Mavromatis K."/>
            <person name="Mikhailova N."/>
            <person name="Chen A."/>
            <person name="Palaniappan K."/>
            <person name="Land M."/>
            <person name="Hauser L."/>
            <person name="Chang Y.J."/>
            <person name="Jeffries C.D."/>
            <person name="Rohde M."/>
            <person name="Sproer C."/>
            <person name="Goker M."/>
            <person name="Bristow J."/>
            <person name="Eisen J.A."/>
            <person name="Markowitz V."/>
            <person name="Hugenholtz P."/>
            <person name="Kyrpides N.C."/>
            <person name="Klenk H.P."/>
            <person name="Chain P."/>
        </authorList>
    </citation>
    <scope>NUCLEOTIDE SEQUENCE [LARGE SCALE GENOMIC DNA]</scope>
    <source>
        <strain evidence="7">ATCC 14647 / DSM 12112 / NCTC 10651 / 9901</strain>
    </source>
</reference>
<evidence type="ECO:0000256" key="3">
    <source>
        <dbReference type="ARBA" id="ARBA00011233"/>
    </source>
</evidence>
<dbReference type="InterPro" id="IPR013785">
    <property type="entry name" value="Aldolase_TIM"/>
</dbReference>
<accession>D1AWD3</accession>
<dbReference type="PANTHER" id="PTHR30246:SF1">
    <property type="entry name" value="2-DEHYDRO-3-DEOXY-6-PHOSPHOGALACTONATE ALDOLASE-RELATED"/>
    <property type="match status" value="1"/>
</dbReference>
<name>D1AWD3_STRM9</name>
<keyword evidence="5" id="KW-0119">Carbohydrate metabolism</keyword>
<evidence type="ECO:0000256" key="1">
    <source>
        <dbReference type="ARBA" id="ARBA00004761"/>
    </source>
</evidence>